<reference evidence="2 3" key="1">
    <citation type="submission" date="2018-05" db="EMBL/GenBank/DDBJ databases">
        <title>Rhodohalobacter halophilus gen. nov., sp. nov., a moderately halophilic member of the family Balneolaceae.</title>
        <authorList>
            <person name="Liu Z.-W."/>
        </authorList>
    </citation>
    <scope>NUCLEOTIDE SEQUENCE [LARGE SCALE GENOMIC DNA]</scope>
    <source>
        <strain evidence="2 3">8A47</strain>
    </source>
</reference>
<dbReference type="AlphaFoldDB" id="A0A316U2I2"/>
<dbReference type="EMBL" id="QGGB01000003">
    <property type="protein sequence ID" value="PWN07446.1"/>
    <property type="molecule type" value="Genomic_DNA"/>
</dbReference>
<proteinExistence type="predicted"/>
<evidence type="ECO:0000256" key="1">
    <source>
        <dbReference type="SAM" id="MobiDB-lite"/>
    </source>
</evidence>
<evidence type="ECO:0000313" key="3">
    <source>
        <dbReference type="Proteomes" id="UP000245533"/>
    </source>
</evidence>
<organism evidence="2 3">
    <name type="scientific">Rhodohalobacter mucosus</name>
    <dbReference type="NCBI Taxonomy" id="2079485"/>
    <lineage>
        <taxon>Bacteria</taxon>
        <taxon>Pseudomonadati</taxon>
        <taxon>Balneolota</taxon>
        <taxon>Balneolia</taxon>
        <taxon>Balneolales</taxon>
        <taxon>Balneolaceae</taxon>
        <taxon>Rhodohalobacter</taxon>
    </lineage>
</organism>
<feature type="compositionally biased region" description="Basic and acidic residues" evidence="1">
    <location>
        <begin position="52"/>
        <end position="61"/>
    </location>
</feature>
<keyword evidence="3" id="KW-1185">Reference proteome</keyword>
<feature type="region of interest" description="Disordered" evidence="1">
    <location>
        <begin position="42"/>
        <end position="61"/>
    </location>
</feature>
<evidence type="ECO:0000313" key="2">
    <source>
        <dbReference type="EMBL" id="PWN07446.1"/>
    </source>
</evidence>
<accession>A0A316U2I2</accession>
<name>A0A316U2I2_9BACT</name>
<sequence>MVEKPRITLRRLQAKFLISGRLYRIRGTVLRAEGDFRELNCTRQGAGGRMSGTDEQKKNAE</sequence>
<protein>
    <submittedName>
        <fullName evidence="2">Uncharacterized protein</fullName>
    </submittedName>
</protein>
<comment type="caution">
    <text evidence="2">The sequence shown here is derived from an EMBL/GenBank/DDBJ whole genome shotgun (WGS) entry which is preliminary data.</text>
</comment>
<dbReference type="Proteomes" id="UP000245533">
    <property type="component" value="Unassembled WGS sequence"/>
</dbReference>
<gene>
    <name evidence="2" type="ORF">DDZ15_04060</name>
</gene>